<sequence length="128" mass="14870">MAILLWIIGVVIVWQFVKRVFGFKLRKMNLEANHVFENKFMPKVLQVIQNETYVFRLTDEMIESIITVHNFQGTDLGLDTKMIKSSDNKYAMLLQYNGDKWCIIADCVNRVVAIADAVAVKEKLHNFM</sequence>
<evidence type="ECO:0000313" key="2">
    <source>
        <dbReference type="EMBL" id="QPT44556.1"/>
    </source>
</evidence>
<dbReference type="RefSeq" id="WP_067006452.1">
    <property type="nucleotide sequence ID" value="NZ_CP065728.1"/>
</dbReference>
<organism evidence="1 3">
    <name type="scientific">Moraxella nonliquefaciens</name>
    <dbReference type="NCBI Taxonomy" id="478"/>
    <lineage>
        <taxon>Bacteria</taxon>
        <taxon>Pseudomonadati</taxon>
        <taxon>Pseudomonadota</taxon>
        <taxon>Gammaproteobacteria</taxon>
        <taxon>Moraxellales</taxon>
        <taxon>Moraxellaceae</taxon>
        <taxon>Moraxella</taxon>
    </lineage>
</organism>
<dbReference type="Proteomes" id="UP000092575">
    <property type="component" value="Unassembled WGS sequence"/>
</dbReference>
<name>A0A1B8QT66_MORNO</name>
<proteinExistence type="predicted"/>
<protein>
    <submittedName>
        <fullName evidence="1">Uncharacterized protein</fullName>
    </submittedName>
</protein>
<evidence type="ECO:0000313" key="1">
    <source>
        <dbReference type="EMBL" id="OBX88386.1"/>
    </source>
</evidence>
<reference evidence="1 3" key="1">
    <citation type="submission" date="2016-05" db="EMBL/GenBank/DDBJ databases">
        <title>Draft genome sequence of Moraxella nonliquefaciens CCUG 348T.</title>
        <authorList>
            <person name="Salva-Serra F."/>
            <person name="Engstrom-Jakobsson H."/>
            <person name="Thorell K."/>
            <person name="Gonzales-Siles L."/>
            <person name="Karlsson R."/>
            <person name="Boulund F."/>
            <person name="Engstrand L."/>
            <person name="Kristiansson E."/>
            <person name="Moore E."/>
        </authorList>
    </citation>
    <scope>NUCLEOTIDE SEQUENCE [LARGE SCALE GENOMIC DNA]</scope>
    <source>
        <strain evidence="1 3">CCUG 348</strain>
    </source>
</reference>
<dbReference type="EMBL" id="LXTW01000001">
    <property type="protein sequence ID" value="OBX88386.1"/>
    <property type="molecule type" value="Genomic_DNA"/>
</dbReference>
<keyword evidence="4" id="KW-1185">Reference proteome</keyword>
<dbReference type="Proteomes" id="UP000594834">
    <property type="component" value="Chromosome"/>
</dbReference>
<accession>A0A1B8QT66</accession>
<dbReference type="AlphaFoldDB" id="A0A1B8QT66"/>
<evidence type="ECO:0000313" key="4">
    <source>
        <dbReference type="Proteomes" id="UP000594834"/>
    </source>
</evidence>
<gene>
    <name evidence="1" type="ORF">A7456_00545</name>
    <name evidence="2" type="ORF">I6G26_11095</name>
</gene>
<dbReference type="EMBL" id="CP065728">
    <property type="protein sequence ID" value="QPT44556.1"/>
    <property type="molecule type" value="Genomic_DNA"/>
</dbReference>
<evidence type="ECO:0000313" key="3">
    <source>
        <dbReference type="Proteomes" id="UP000092575"/>
    </source>
</evidence>
<dbReference type="STRING" id="478.A7456_00545"/>
<reference evidence="2 4" key="2">
    <citation type="submission" date="2020-12" db="EMBL/GenBank/DDBJ databases">
        <title>FDA dAtabase for Regulatory Grade micrObial Sequences (FDA-ARGOS): Supporting development and validation of Infectious Disease Dx tests.</title>
        <authorList>
            <person name="Sproer C."/>
            <person name="Gronow S."/>
            <person name="Severitt S."/>
            <person name="Schroder I."/>
            <person name="Tallon L."/>
            <person name="Sadzewicz L."/>
            <person name="Zhao X."/>
            <person name="Boylan J."/>
            <person name="Ott S."/>
            <person name="Bowen H."/>
            <person name="Vavikolanu K."/>
            <person name="Mehta A."/>
            <person name="Aluvathingal J."/>
            <person name="Nadendla S."/>
            <person name="Lowell S."/>
            <person name="Myers T."/>
            <person name="Yan Y."/>
            <person name="Sichtig H."/>
        </authorList>
    </citation>
    <scope>NUCLEOTIDE SEQUENCE [LARGE SCALE GENOMIC DNA]</scope>
    <source>
        <strain evidence="2 4">FDAARGOS_869</strain>
    </source>
</reference>